<dbReference type="Gene3D" id="3.40.980.10">
    <property type="entry name" value="MoaB/Mog-like domain"/>
    <property type="match status" value="1"/>
</dbReference>
<dbReference type="NCBIfam" id="NF001813">
    <property type="entry name" value="PRK00549.1"/>
    <property type="match status" value="1"/>
</dbReference>
<dbReference type="NCBIfam" id="TIGR00200">
    <property type="entry name" value="cinA_nterm"/>
    <property type="match status" value="1"/>
</dbReference>
<dbReference type="PANTHER" id="PTHR13939">
    <property type="entry name" value="NICOTINAMIDE-NUCLEOTIDE AMIDOHYDROLASE PNCC"/>
    <property type="match status" value="1"/>
</dbReference>
<dbReference type="Proteomes" id="UP000622475">
    <property type="component" value="Unassembled WGS sequence"/>
</dbReference>
<organism evidence="3 4">
    <name type="scientific">Mucilaginibacter myungsuensis</name>
    <dbReference type="NCBI Taxonomy" id="649104"/>
    <lineage>
        <taxon>Bacteria</taxon>
        <taxon>Pseudomonadati</taxon>
        <taxon>Bacteroidota</taxon>
        <taxon>Sphingobacteriia</taxon>
        <taxon>Sphingobacteriales</taxon>
        <taxon>Sphingobacteriaceae</taxon>
        <taxon>Mucilaginibacter</taxon>
    </lineage>
</organism>
<dbReference type="InterPro" id="IPR008136">
    <property type="entry name" value="CinA_C"/>
</dbReference>
<dbReference type="EMBL" id="JADFFL010000001">
    <property type="protein sequence ID" value="MBE9660341.1"/>
    <property type="molecule type" value="Genomic_DNA"/>
</dbReference>
<dbReference type="NCBIfam" id="TIGR00177">
    <property type="entry name" value="molyb_syn"/>
    <property type="match status" value="1"/>
</dbReference>
<name>A0A929KRU1_9SPHI</name>
<reference evidence="3" key="1">
    <citation type="submission" date="2020-10" db="EMBL/GenBank/DDBJ databases">
        <title>Mucilaginibacter mali sp. nov., isolated from rhizosphere soil of apple orchard.</title>
        <authorList>
            <person name="Lee J.-S."/>
            <person name="Kim H.S."/>
            <person name="Kim J.-S."/>
        </authorList>
    </citation>
    <scope>NUCLEOTIDE SEQUENCE</scope>
    <source>
        <strain evidence="3">KCTC 22746</strain>
    </source>
</reference>
<comment type="similarity">
    <text evidence="1">Belongs to the CinA family.</text>
</comment>
<dbReference type="AlphaFoldDB" id="A0A929KRU1"/>
<dbReference type="Pfam" id="PF02464">
    <property type="entry name" value="CinA"/>
    <property type="match status" value="1"/>
</dbReference>
<keyword evidence="4" id="KW-1185">Reference proteome</keyword>
<dbReference type="InterPro" id="IPR008135">
    <property type="entry name" value="Competence-induced_CinA"/>
</dbReference>
<dbReference type="SUPFAM" id="SSF142433">
    <property type="entry name" value="CinA-like"/>
    <property type="match status" value="1"/>
</dbReference>
<protein>
    <recommendedName>
        <fullName evidence="1">CinA-like protein</fullName>
    </recommendedName>
</protein>
<dbReference type="InterPro" id="IPR001453">
    <property type="entry name" value="MoaB/Mog_dom"/>
</dbReference>
<evidence type="ECO:0000256" key="1">
    <source>
        <dbReference type="HAMAP-Rule" id="MF_00226"/>
    </source>
</evidence>
<dbReference type="HAMAP" id="MF_00226_B">
    <property type="entry name" value="CinA_B"/>
    <property type="match status" value="1"/>
</dbReference>
<proteinExistence type="inferred from homology"/>
<dbReference type="Gene3D" id="3.90.950.20">
    <property type="entry name" value="CinA-like"/>
    <property type="match status" value="1"/>
</dbReference>
<evidence type="ECO:0000313" key="3">
    <source>
        <dbReference type="EMBL" id="MBE9660341.1"/>
    </source>
</evidence>
<dbReference type="Pfam" id="PF00994">
    <property type="entry name" value="MoCF_biosynth"/>
    <property type="match status" value="1"/>
</dbReference>
<dbReference type="CDD" id="cd00885">
    <property type="entry name" value="cinA"/>
    <property type="match status" value="1"/>
</dbReference>
<evidence type="ECO:0000313" key="4">
    <source>
        <dbReference type="Proteomes" id="UP000622475"/>
    </source>
</evidence>
<feature type="domain" description="MoaB/Mog" evidence="2">
    <location>
        <begin position="4"/>
        <end position="170"/>
    </location>
</feature>
<evidence type="ECO:0000259" key="2">
    <source>
        <dbReference type="SMART" id="SM00852"/>
    </source>
</evidence>
<dbReference type="PANTHER" id="PTHR13939:SF0">
    <property type="entry name" value="NMN AMIDOHYDROLASE-LIKE PROTEIN YFAY"/>
    <property type="match status" value="1"/>
</dbReference>
<dbReference type="InterPro" id="IPR041424">
    <property type="entry name" value="CinA_KH"/>
</dbReference>
<gene>
    <name evidence="3" type="ORF">IRJ16_00445</name>
</gene>
<dbReference type="RefSeq" id="WP_194109546.1">
    <property type="nucleotide sequence ID" value="NZ_JADFFL010000001.1"/>
</dbReference>
<dbReference type="InterPro" id="IPR050101">
    <property type="entry name" value="CinA"/>
</dbReference>
<accession>A0A929KRU1</accession>
<dbReference type="InterPro" id="IPR036425">
    <property type="entry name" value="MoaB/Mog-like_dom_sf"/>
</dbReference>
<comment type="caution">
    <text evidence="3">The sequence shown here is derived from an EMBL/GenBank/DDBJ whole genome shotgun (WGS) entry which is preliminary data.</text>
</comment>
<sequence>MLAEIITIGDEILIGQIVDTNSAWIARELNNIGVRVKQISSVSDDREHILKALAEAHHRANIILITGGLGPTKDDITKKTLAEYFNVGFVESDEALVNVEQIFKKYNRPLLDVNKLQAQVPANCEVILNKNGTAPGMWFDHDGRIYISMPGVPFEMMYMMEDTVLPKLKTSFDLPHIIHKTILTVGEGESFLAQRIEDIEDSLPSHIKLAYLPKLGQVRLRLSAYGTDEAALTDEVNRYAQKISERVANVVAAHEDLPLEKVILDKMAVKGFTLSVAESCTGGYISHLFTQHAGSSAVFLGGAVSYSYELKESILGVKNETLWQTGAVSQETVKEMVEGAILNFKSDYAIAVTGVAGPGGGSEDKPVGTVWIAVASVNKTVTKKFTFGSKRAQNIERTAISALGMLNTLLAEVEN</sequence>
<dbReference type="NCBIfam" id="TIGR00199">
    <property type="entry name" value="PncC_domain"/>
    <property type="match status" value="1"/>
</dbReference>
<dbReference type="Pfam" id="PF18146">
    <property type="entry name" value="CinA_KH"/>
    <property type="match status" value="1"/>
</dbReference>
<dbReference type="InterPro" id="IPR036653">
    <property type="entry name" value="CinA-like_C"/>
</dbReference>
<dbReference type="PIRSF" id="PIRSF006728">
    <property type="entry name" value="CinA"/>
    <property type="match status" value="1"/>
</dbReference>
<dbReference type="SMART" id="SM00852">
    <property type="entry name" value="MoCF_biosynth"/>
    <property type="match status" value="1"/>
</dbReference>
<dbReference type="SUPFAM" id="SSF53218">
    <property type="entry name" value="Molybdenum cofactor biosynthesis proteins"/>
    <property type="match status" value="1"/>
</dbReference>